<accession>A0AAN6WIS3</accession>
<sequence length="318" mass="36137">MFLFVALALTLLGFILQFIGLRGLHGSIALYQITATLLMTIVRALLRLRVTVSEDNYLHNHRDDLINGYELDWLAMNICIPDDSQTRPRYRELDTWSMCDHNEAQCPSFQGSIQRYAQQFPGGLVWIASTLIEMEVSRPVLARFGYLPSATSCVDDKPNRPNTWWPGEHQCAVEAYQLARLHDSSLGIERTEATAARVVSFRARLAYMAESSESVAVFLGQPEWGDIECRTVAPTLARLLQDIANMIMPAHLNSVVWSTACRIDSEYFPLSGVRFRFGGRWKVNRYYLEGCSAYRRLPRENASPLPKTISIRSTLLRL</sequence>
<proteinExistence type="predicted"/>
<reference evidence="1" key="1">
    <citation type="journal article" date="2023" name="Mol. Phylogenet. Evol.">
        <title>Genome-scale phylogeny and comparative genomics of the fungal order Sordariales.</title>
        <authorList>
            <person name="Hensen N."/>
            <person name="Bonometti L."/>
            <person name="Westerberg I."/>
            <person name="Brannstrom I.O."/>
            <person name="Guillou S."/>
            <person name="Cros-Aarteil S."/>
            <person name="Calhoun S."/>
            <person name="Haridas S."/>
            <person name="Kuo A."/>
            <person name="Mondo S."/>
            <person name="Pangilinan J."/>
            <person name="Riley R."/>
            <person name="LaButti K."/>
            <person name="Andreopoulos B."/>
            <person name="Lipzen A."/>
            <person name="Chen C."/>
            <person name="Yan M."/>
            <person name="Daum C."/>
            <person name="Ng V."/>
            <person name="Clum A."/>
            <person name="Steindorff A."/>
            <person name="Ohm R.A."/>
            <person name="Martin F."/>
            <person name="Silar P."/>
            <person name="Natvig D.O."/>
            <person name="Lalanne C."/>
            <person name="Gautier V."/>
            <person name="Ament-Velasquez S.L."/>
            <person name="Kruys A."/>
            <person name="Hutchinson M.I."/>
            <person name="Powell A.J."/>
            <person name="Barry K."/>
            <person name="Miller A.N."/>
            <person name="Grigoriev I.V."/>
            <person name="Debuchy R."/>
            <person name="Gladieux P."/>
            <person name="Hiltunen Thoren M."/>
            <person name="Johannesson H."/>
        </authorList>
    </citation>
    <scope>NUCLEOTIDE SEQUENCE</scope>
    <source>
        <strain evidence="1">PSN309</strain>
    </source>
</reference>
<evidence type="ECO:0000313" key="1">
    <source>
        <dbReference type="EMBL" id="KAK4182853.1"/>
    </source>
</evidence>
<gene>
    <name evidence="1" type="ORF">QBC35DRAFT_509204</name>
</gene>
<keyword evidence="2" id="KW-1185">Reference proteome</keyword>
<reference evidence="1" key="2">
    <citation type="submission" date="2023-05" db="EMBL/GenBank/DDBJ databases">
        <authorList>
            <consortium name="Lawrence Berkeley National Laboratory"/>
            <person name="Steindorff A."/>
            <person name="Hensen N."/>
            <person name="Bonometti L."/>
            <person name="Westerberg I."/>
            <person name="Brannstrom I.O."/>
            <person name="Guillou S."/>
            <person name="Cros-Aarteil S."/>
            <person name="Calhoun S."/>
            <person name="Haridas S."/>
            <person name="Kuo A."/>
            <person name="Mondo S."/>
            <person name="Pangilinan J."/>
            <person name="Riley R."/>
            <person name="Labutti K."/>
            <person name="Andreopoulos B."/>
            <person name="Lipzen A."/>
            <person name="Chen C."/>
            <person name="Yanf M."/>
            <person name="Daum C."/>
            <person name="Ng V."/>
            <person name="Clum A."/>
            <person name="Ohm R."/>
            <person name="Martin F."/>
            <person name="Silar P."/>
            <person name="Natvig D."/>
            <person name="Lalanne C."/>
            <person name="Gautier V."/>
            <person name="Ament-Velasquez S.L."/>
            <person name="Kruys A."/>
            <person name="Hutchinson M.I."/>
            <person name="Powell A.J."/>
            <person name="Barry K."/>
            <person name="Miller A.N."/>
            <person name="Grigoriev I.V."/>
            <person name="Debuchy R."/>
            <person name="Gladieux P."/>
            <person name="Thoren M.H."/>
            <person name="Johannesson H."/>
        </authorList>
    </citation>
    <scope>NUCLEOTIDE SEQUENCE</scope>
    <source>
        <strain evidence="1">PSN309</strain>
    </source>
</reference>
<dbReference type="EMBL" id="MU864604">
    <property type="protein sequence ID" value="KAK4182853.1"/>
    <property type="molecule type" value="Genomic_DNA"/>
</dbReference>
<organism evidence="1 2">
    <name type="scientific">Podospora australis</name>
    <dbReference type="NCBI Taxonomy" id="1536484"/>
    <lineage>
        <taxon>Eukaryota</taxon>
        <taxon>Fungi</taxon>
        <taxon>Dikarya</taxon>
        <taxon>Ascomycota</taxon>
        <taxon>Pezizomycotina</taxon>
        <taxon>Sordariomycetes</taxon>
        <taxon>Sordariomycetidae</taxon>
        <taxon>Sordariales</taxon>
        <taxon>Podosporaceae</taxon>
        <taxon>Podospora</taxon>
    </lineage>
</organism>
<evidence type="ECO:0000313" key="2">
    <source>
        <dbReference type="Proteomes" id="UP001302126"/>
    </source>
</evidence>
<protein>
    <submittedName>
        <fullName evidence="1">Uncharacterized protein</fullName>
    </submittedName>
</protein>
<dbReference type="AlphaFoldDB" id="A0AAN6WIS3"/>
<dbReference type="Proteomes" id="UP001302126">
    <property type="component" value="Unassembled WGS sequence"/>
</dbReference>
<name>A0AAN6WIS3_9PEZI</name>
<comment type="caution">
    <text evidence="1">The sequence shown here is derived from an EMBL/GenBank/DDBJ whole genome shotgun (WGS) entry which is preliminary data.</text>
</comment>